<evidence type="ECO:0000313" key="3">
    <source>
        <dbReference type="Proteomes" id="UP000078512"/>
    </source>
</evidence>
<name>A0A197JU32_9FUNG</name>
<gene>
    <name evidence="2" type="ORF">K457DRAFT_20600</name>
</gene>
<dbReference type="EMBL" id="KV442052">
    <property type="protein sequence ID" value="OAQ27946.1"/>
    <property type="molecule type" value="Genomic_DNA"/>
</dbReference>
<proteinExistence type="predicted"/>
<keyword evidence="3" id="KW-1185">Reference proteome</keyword>
<protein>
    <submittedName>
        <fullName evidence="2">Uncharacterized protein</fullName>
    </submittedName>
</protein>
<dbReference type="Proteomes" id="UP000078512">
    <property type="component" value="Unassembled WGS sequence"/>
</dbReference>
<feature type="chain" id="PRO_5008276267" evidence="1">
    <location>
        <begin position="25"/>
        <end position="148"/>
    </location>
</feature>
<organism evidence="2 3">
    <name type="scientific">Linnemannia elongata AG-77</name>
    <dbReference type="NCBI Taxonomy" id="1314771"/>
    <lineage>
        <taxon>Eukaryota</taxon>
        <taxon>Fungi</taxon>
        <taxon>Fungi incertae sedis</taxon>
        <taxon>Mucoromycota</taxon>
        <taxon>Mortierellomycotina</taxon>
        <taxon>Mortierellomycetes</taxon>
        <taxon>Mortierellales</taxon>
        <taxon>Mortierellaceae</taxon>
        <taxon>Linnemannia</taxon>
    </lineage>
</organism>
<sequence>MPHRFFSLSTVVLVALVHIALLCGIDSKQERPCTPNPDDPYDTLECQYSSLQWVSTKTTWHFFNGKYKHYVLFVHLGHYGANMRYEAKGFTTHCHEDGAWCVTHGDPQSPEVAIWYKGYNYQHSARTKPCHEPNGDECSEYVNYITLF</sequence>
<reference evidence="2 3" key="1">
    <citation type="submission" date="2016-05" db="EMBL/GenBank/DDBJ databases">
        <title>Genome sequencing reveals origins of a unique bacterial endosymbiosis in the earliest lineages of terrestrial Fungi.</title>
        <authorList>
            <consortium name="DOE Joint Genome Institute"/>
            <person name="Uehling J."/>
            <person name="Gryganskyi A."/>
            <person name="Hameed K."/>
            <person name="Tschaplinski T."/>
            <person name="Misztal P."/>
            <person name="Wu S."/>
            <person name="Desiro A."/>
            <person name="Vande Pol N."/>
            <person name="Du Z.-Y."/>
            <person name="Zienkiewicz A."/>
            <person name="Zienkiewicz K."/>
            <person name="Morin E."/>
            <person name="Tisserant E."/>
            <person name="Splivallo R."/>
            <person name="Hainaut M."/>
            <person name="Henrissat B."/>
            <person name="Ohm R."/>
            <person name="Kuo A."/>
            <person name="Yan J."/>
            <person name="Lipzen A."/>
            <person name="Nolan M."/>
            <person name="Labutti K."/>
            <person name="Barry K."/>
            <person name="Goldstein A."/>
            <person name="Labbe J."/>
            <person name="Schadt C."/>
            <person name="Tuskan G."/>
            <person name="Grigoriev I."/>
            <person name="Martin F."/>
            <person name="Vilgalys R."/>
            <person name="Bonito G."/>
        </authorList>
    </citation>
    <scope>NUCLEOTIDE SEQUENCE [LARGE SCALE GENOMIC DNA]</scope>
    <source>
        <strain evidence="2 3">AG-77</strain>
    </source>
</reference>
<feature type="signal peptide" evidence="1">
    <location>
        <begin position="1"/>
        <end position="24"/>
    </location>
</feature>
<evidence type="ECO:0000256" key="1">
    <source>
        <dbReference type="SAM" id="SignalP"/>
    </source>
</evidence>
<accession>A0A197JU32</accession>
<dbReference type="OrthoDB" id="10286021at2759"/>
<evidence type="ECO:0000313" key="2">
    <source>
        <dbReference type="EMBL" id="OAQ27946.1"/>
    </source>
</evidence>
<dbReference type="AlphaFoldDB" id="A0A197JU32"/>
<keyword evidence="1" id="KW-0732">Signal</keyword>